<dbReference type="Pfam" id="PF07690">
    <property type="entry name" value="MFS_1"/>
    <property type="match status" value="1"/>
</dbReference>
<dbReference type="InterPro" id="IPR036259">
    <property type="entry name" value="MFS_trans_sf"/>
</dbReference>
<evidence type="ECO:0000256" key="5">
    <source>
        <dbReference type="ARBA" id="ARBA00022989"/>
    </source>
</evidence>
<keyword evidence="6 7" id="KW-0472">Membrane</keyword>
<comment type="subcellular location">
    <subcellularLocation>
        <location evidence="1">Cell inner membrane</location>
        <topology evidence="1">Multi-pass membrane protein</topology>
    </subcellularLocation>
</comment>
<proteinExistence type="predicted"/>
<dbReference type="GO" id="GO:0005886">
    <property type="term" value="C:plasma membrane"/>
    <property type="evidence" value="ECO:0007669"/>
    <property type="project" value="UniProtKB-SubCell"/>
</dbReference>
<feature type="transmembrane region" description="Helical" evidence="7">
    <location>
        <begin position="97"/>
        <end position="117"/>
    </location>
</feature>
<dbReference type="SUPFAM" id="SSF103473">
    <property type="entry name" value="MFS general substrate transporter"/>
    <property type="match status" value="1"/>
</dbReference>
<evidence type="ECO:0000256" key="2">
    <source>
        <dbReference type="ARBA" id="ARBA00022448"/>
    </source>
</evidence>
<dbReference type="Proteomes" id="UP000198802">
    <property type="component" value="Unassembled WGS sequence"/>
</dbReference>
<evidence type="ECO:0000256" key="6">
    <source>
        <dbReference type="ARBA" id="ARBA00023136"/>
    </source>
</evidence>
<keyword evidence="5 7" id="KW-1133">Transmembrane helix</keyword>
<dbReference type="GO" id="GO:0022857">
    <property type="term" value="F:transmembrane transporter activity"/>
    <property type="evidence" value="ECO:0007669"/>
    <property type="project" value="InterPro"/>
</dbReference>
<accession>A0A0S4QY37</accession>
<keyword evidence="3" id="KW-1003">Cell membrane</keyword>
<evidence type="ECO:0000313" key="8">
    <source>
        <dbReference type="EMBL" id="CUU59672.1"/>
    </source>
</evidence>
<evidence type="ECO:0000313" key="9">
    <source>
        <dbReference type="Proteomes" id="UP000198802"/>
    </source>
</evidence>
<dbReference type="EMBL" id="FAOZ01000030">
    <property type="protein sequence ID" value="CUU59672.1"/>
    <property type="molecule type" value="Genomic_DNA"/>
</dbReference>
<reference evidence="9" key="1">
    <citation type="submission" date="2015-11" db="EMBL/GenBank/DDBJ databases">
        <authorList>
            <person name="Varghese N."/>
        </authorList>
    </citation>
    <scope>NUCLEOTIDE SEQUENCE [LARGE SCALE GENOMIC DNA]</scope>
    <source>
        <strain evidence="9">DSM 45899</strain>
    </source>
</reference>
<keyword evidence="9" id="KW-1185">Reference proteome</keyword>
<dbReference type="RefSeq" id="WP_091283910.1">
    <property type="nucleotide sequence ID" value="NZ_FAOZ01000030.1"/>
</dbReference>
<dbReference type="PANTHER" id="PTHR23513:SF9">
    <property type="entry name" value="ENTEROBACTIN EXPORTER ENTS"/>
    <property type="match status" value="1"/>
</dbReference>
<feature type="transmembrane region" description="Helical" evidence="7">
    <location>
        <begin position="402"/>
        <end position="420"/>
    </location>
</feature>
<keyword evidence="4 7" id="KW-0812">Transmembrane</keyword>
<evidence type="ECO:0000256" key="7">
    <source>
        <dbReference type="SAM" id="Phobius"/>
    </source>
</evidence>
<evidence type="ECO:0000256" key="1">
    <source>
        <dbReference type="ARBA" id="ARBA00004429"/>
    </source>
</evidence>
<feature type="transmembrane region" description="Helical" evidence="7">
    <location>
        <begin position="313"/>
        <end position="333"/>
    </location>
</feature>
<evidence type="ECO:0000256" key="3">
    <source>
        <dbReference type="ARBA" id="ARBA00022475"/>
    </source>
</evidence>
<dbReference type="PANTHER" id="PTHR23513">
    <property type="entry name" value="INTEGRAL MEMBRANE EFFLUX PROTEIN-RELATED"/>
    <property type="match status" value="1"/>
</dbReference>
<evidence type="ECO:0000256" key="4">
    <source>
        <dbReference type="ARBA" id="ARBA00022692"/>
    </source>
</evidence>
<feature type="transmembrane region" description="Helical" evidence="7">
    <location>
        <begin position="249"/>
        <end position="272"/>
    </location>
</feature>
<name>A0A0S4QY37_9ACTN</name>
<organism evidence="8 9">
    <name type="scientific">Parafrankia irregularis</name>
    <dbReference type="NCBI Taxonomy" id="795642"/>
    <lineage>
        <taxon>Bacteria</taxon>
        <taxon>Bacillati</taxon>
        <taxon>Actinomycetota</taxon>
        <taxon>Actinomycetes</taxon>
        <taxon>Frankiales</taxon>
        <taxon>Frankiaceae</taxon>
        <taxon>Parafrankia</taxon>
    </lineage>
</organism>
<feature type="transmembrane region" description="Helical" evidence="7">
    <location>
        <begin position="166"/>
        <end position="184"/>
    </location>
</feature>
<keyword evidence="2" id="KW-0813">Transport</keyword>
<dbReference type="CDD" id="cd06173">
    <property type="entry name" value="MFS_MefA_like"/>
    <property type="match status" value="1"/>
</dbReference>
<feature type="transmembrane region" description="Helical" evidence="7">
    <location>
        <begin position="284"/>
        <end position="306"/>
    </location>
</feature>
<feature type="transmembrane region" description="Helical" evidence="7">
    <location>
        <begin position="138"/>
        <end position="160"/>
    </location>
</feature>
<protein>
    <submittedName>
        <fullName evidence="8">Major Facilitator Superfamily protein</fullName>
    </submittedName>
</protein>
<feature type="transmembrane region" description="Helical" evidence="7">
    <location>
        <begin position="339"/>
        <end position="358"/>
    </location>
</feature>
<dbReference type="AlphaFoldDB" id="A0A0S4QY37"/>
<feature type="transmembrane region" description="Helical" evidence="7">
    <location>
        <begin position="29"/>
        <end position="50"/>
    </location>
</feature>
<feature type="transmembrane region" description="Helical" evidence="7">
    <location>
        <begin position="374"/>
        <end position="396"/>
    </location>
</feature>
<dbReference type="InterPro" id="IPR011701">
    <property type="entry name" value="MFS"/>
</dbReference>
<sequence length="446" mass="45926">MGSWRLRVFLGARVLSTLGDQVLQFAVPLIIYTATGSVSLAGLAFLVEWLPRLSSLPLAGVLSDRFGGRRVYAASDSVRAVACLLTALALASWPGHVFGLTAALMALCAFCYAQTFIALESTIPQLVPQKDLAKAQSVLQIINSGSGVFGPALGGLMLLWVSPTRLLWVSGVAFAVGACGVAALRGLGAPAAPATAAPAAAAPATAAPATRAAGVPVAGERAAGVPVDARRSVLGDLRVGVRSLAGAPILLSLVGLTMVANLMVGLAVATGAPLTIGHFHQRDAVFATLQITVGVFSIVTLLSMTWLLRRLSVYRIGVLSFLVSVAGVVLIGVAPLFPLYVLGYGLCLGMTGLFNVFIRVERLHWIAPAERGRVISLIVLLNQSTLPLAGGLVALVGAVLPVQVLFLAVAVLAWPAYALLLRPLAAQAMTARPAAPAVPVRAPVAT</sequence>
<gene>
    <name evidence="8" type="ORF">Ga0074812_13052</name>
</gene>
<dbReference type="Gene3D" id="1.20.1250.20">
    <property type="entry name" value="MFS general substrate transporter like domains"/>
    <property type="match status" value="1"/>
</dbReference>